<keyword evidence="3" id="KW-1185">Reference proteome</keyword>
<dbReference type="Proteomes" id="UP001165079">
    <property type="component" value="Unassembled WGS sequence"/>
</dbReference>
<gene>
    <name evidence="2" type="ORF">Afil01_38610</name>
</gene>
<sequence length="148" mass="15792">MPPKYRVGRAQGSWAGEARARTRTAAFLTAAGACALAAALIGFLPARIVFALIAVACAVRAAAGRRVRLEMDLYSVRVRFGILPASVVRLPLRTIRSVHAGEARRGRALLRPGPAVVFTLVSGRTLPVSVPDPEAARVAYERIRAKHG</sequence>
<dbReference type="PROSITE" id="PS51257">
    <property type="entry name" value="PROKAR_LIPOPROTEIN"/>
    <property type="match status" value="1"/>
</dbReference>
<keyword evidence="1" id="KW-1133">Transmembrane helix</keyword>
<name>A0A9W6W9W3_9ACTN</name>
<keyword evidence="1" id="KW-0472">Membrane</keyword>
<keyword evidence="1" id="KW-0812">Transmembrane</keyword>
<proteinExistence type="predicted"/>
<reference evidence="2" key="1">
    <citation type="submission" date="2023-03" db="EMBL/GenBank/DDBJ databases">
        <title>Actinorhabdospora filicis NBRC 111898.</title>
        <authorList>
            <person name="Ichikawa N."/>
            <person name="Sato H."/>
            <person name="Tonouchi N."/>
        </authorList>
    </citation>
    <scope>NUCLEOTIDE SEQUENCE</scope>
    <source>
        <strain evidence="2">NBRC 111898</strain>
    </source>
</reference>
<comment type="caution">
    <text evidence="2">The sequence shown here is derived from an EMBL/GenBank/DDBJ whole genome shotgun (WGS) entry which is preliminary data.</text>
</comment>
<evidence type="ECO:0000256" key="1">
    <source>
        <dbReference type="SAM" id="Phobius"/>
    </source>
</evidence>
<accession>A0A9W6W9W3</accession>
<evidence type="ECO:0008006" key="4">
    <source>
        <dbReference type="Google" id="ProtNLM"/>
    </source>
</evidence>
<dbReference type="EMBL" id="BSTX01000002">
    <property type="protein sequence ID" value="GLZ79054.1"/>
    <property type="molecule type" value="Genomic_DNA"/>
</dbReference>
<dbReference type="AlphaFoldDB" id="A0A9W6W9W3"/>
<evidence type="ECO:0000313" key="2">
    <source>
        <dbReference type="EMBL" id="GLZ79054.1"/>
    </source>
</evidence>
<protein>
    <recommendedName>
        <fullName evidence="4">PH domain-containing protein</fullName>
    </recommendedName>
</protein>
<dbReference type="RefSeq" id="WP_285664183.1">
    <property type="nucleotide sequence ID" value="NZ_BSTX01000002.1"/>
</dbReference>
<evidence type="ECO:0000313" key="3">
    <source>
        <dbReference type="Proteomes" id="UP001165079"/>
    </source>
</evidence>
<organism evidence="2 3">
    <name type="scientific">Actinorhabdospora filicis</name>
    <dbReference type="NCBI Taxonomy" id="1785913"/>
    <lineage>
        <taxon>Bacteria</taxon>
        <taxon>Bacillati</taxon>
        <taxon>Actinomycetota</taxon>
        <taxon>Actinomycetes</taxon>
        <taxon>Micromonosporales</taxon>
        <taxon>Micromonosporaceae</taxon>
        <taxon>Actinorhabdospora</taxon>
    </lineage>
</organism>
<feature type="transmembrane region" description="Helical" evidence="1">
    <location>
        <begin position="20"/>
        <end position="40"/>
    </location>
</feature>